<dbReference type="InterPro" id="IPR015422">
    <property type="entry name" value="PyrdxlP-dep_Trfase_small"/>
</dbReference>
<keyword evidence="3" id="KW-0663">Pyridoxal phosphate</keyword>
<dbReference type="SUPFAM" id="SSF53383">
    <property type="entry name" value="PLP-dependent transferases"/>
    <property type="match status" value="1"/>
</dbReference>
<proteinExistence type="inferred from homology"/>
<dbReference type="Proteomes" id="UP000295151">
    <property type="component" value="Unassembled WGS sequence"/>
</dbReference>
<comment type="cofactor">
    <cofactor evidence="1">
        <name>pyridoxal 5'-phosphate</name>
        <dbReference type="ChEBI" id="CHEBI:597326"/>
    </cofactor>
</comment>
<dbReference type="Pfam" id="PF00155">
    <property type="entry name" value="Aminotran_1_2"/>
    <property type="match status" value="1"/>
</dbReference>
<dbReference type="PANTHER" id="PTHR43525:SF2">
    <property type="entry name" value="CYSTATHIONINE BETA-LYASE-RELATED"/>
    <property type="match status" value="1"/>
</dbReference>
<organism evidence="7 8">
    <name type="scientific">Kribbella voronezhensis</name>
    <dbReference type="NCBI Taxonomy" id="2512212"/>
    <lineage>
        <taxon>Bacteria</taxon>
        <taxon>Bacillati</taxon>
        <taxon>Actinomycetota</taxon>
        <taxon>Actinomycetes</taxon>
        <taxon>Propionibacteriales</taxon>
        <taxon>Kribbellaceae</taxon>
        <taxon>Kribbella</taxon>
    </lineage>
</organism>
<keyword evidence="4 7" id="KW-0456">Lyase</keyword>
<evidence type="ECO:0000256" key="3">
    <source>
        <dbReference type="ARBA" id="ARBA00022898"/>
    </source>
</evidence>
<dbReference type="CDD" id="cd00609">
    <property type="entry name" value="AAT_like"/>
    <property type="match status" value="1"/>
</dbReference>
<comment type="similarity">
    <text evidence="5">Belongs to the class-II pyridoxal-phosphate-dependent aminotransferase family. MalY/PatB cystathionine beta-lyase subfamily.</text>
</comment>
<dbReference type="Gene3D" id="3.90.1150.10">
    <property type="entry name" value="Aspartate Aminotransferase, domain 1"/>
    <property type="match status" value="1"/>
</dbReference>
<dbReference type="RefSeq" id="WP_133983131.1">
    <property type="nucleotide sequence ID" value="NZ_SOCE01000002.1"/>
</dbReference>
<dbReference type="GO" id="GO:0030170">
    <property type="term" value="F:pyridoxal phosphate binding"/>
    <property type="evidence" value="ECO:0007669"/>
    <property type="project" value="InterPro"/>
</dbReference>
<dbReference type="EMBL" id="SOCE01000002">
    <property type="protein sequence ID" value="TDU83695.1"/>
    <property type="molecule type" value="Genomic_DNA"/>
</dbReference>
<evidence type="ECO:0000256" key="1">
    <source>
        <dbReference type="ARBA" id="ARBA00001933"/>
    </source>
</evidence>
<comment type="caution">
    <text evidence="7">The sequence shown here is derived from an EMBL/GenBank/DDBJ whole genome shotgun (WGS) entry which is preliminary data.</text>
</comment>
<dbReference type="InterPro" id="IPR051798">
    <property type="entry name" value="Class-II_PLP-Dep_Aminotrans"/>
</dbReference>
<dbReference type="AlphaFoldDB" id="A0A4R7SXG7"/>
<feature type="domain" description="Aminotransferase class I/classII large" evidence="6">
    <location>
        <begin position="61"/>
        <end position="368"/>
    </location>
</feature>
<evidence type="ECO:0000256" key="4">
    <source>
        <dbReference type="ARBA" id="ARBA00023239"/>
    </source>
</evidence>
<evidence type="ECO:0000259" key="6">
    <source>
        <dbReference type="Pfam" id="PF00155"/>
    </source>
</evidence>
<dbReference type="GO" id="GO:0047804">
    <property type="term" value="F:cysteine-S-conjugate beta-lyase activity"/>
    <property type="evidence" value="ECO:0007669"/>
    <property type="project" value="UniProtKB-EC"/>
</dbReference>
<evidence type="ECO:0000256" key="2">
    <source>
        <dbReference type="ARBA" id="ARBA00012224"/>
    </source>
</evidence>
<reference evidence="7 8" key="1">
    <citation type="submission" date="2019-03" db="EMBL/GenBank/DDBJ databases">
        <title>Genomic Encyclopedia of Type Strains, Phase III (KMG-III): the genomes of soil and plant-associated and newly described type strains.</title>
        <authorList>
            <person name="Whitman W."/>
        </authorList>
    </citation>
    <scope>NUCLEOTIDE SEQUENCE [LARGE SCALE GENOMIC DNA]</scope>
    <source>
        <strain evidence="7 8">VKM Ac-2575</strain>
    </source>
</reference>
<evidence type="ECO:0000256" key="5">
    <source>
        <dbReference type="ARBA" id="ARBA00037974"/>
    </source>
</evidence>
<dbReference type="InterPro" id="IPR004839">
    <property type="entry name" value="Aminotransferase_I/II_large"/>
</dbReference>
<protein>
    <recommendedName>
        <fullName evidence="2">cysteine-S-conjugate beta-lyase</fullName>
        <ecNumber evidence="2">4.4.1.13</ecNumber>
    </recommendedName>
</protein>
<evidence type="ECO:0000313" key="8">
    <source>
        <dbReference type="Proteomes" id="UP000295151"/>
    </source>
</evidence>
<dbReference type="InterPro" id="IPR015424">
    <property type="entry name" value="PyrdxlP-dep_Trfase"/>
</dbReference>
<accession>A0A4R7SXG7</accession>
<dbReference type="EC" id="4.4.1.13" evidence="2"/>
<gene>
    <name evidence="7" type="ORF">EV138_6159</name>
</gene>
<dbReference type="PANTHER" id="PTHR43525">
    <property type="entry name" value="PROTEIN MALY"/>
    <property type="match status" value="1"/>
</dbReference>
<sequence length="373" mass="39528">MPKVPALEELQQRRSEKWFGYDDGVIAATVAEMDFELAEPITAVLHDAVSRGDLGYTAGVPASLGDAFAGFARRRLDWQVDPDQLALVPDVMLGLIELCRIVAPGGSVGFASAAYPPFLLQLPPAGFSLVPIPLAADGAFDLDGLAARLRDGLDVLILANPHNPTGRVLPRDELEQIADLCAQYGAWVLADEIHAPLVLPGGAKHVPWLEVSDAARSCGISLTSASKAFNLAGLKAAMMVTASDRAQDVVRRSSIASEQAGLLGVLAAEVAFSQCDDWLDDVLRQLDRNRTVIDTGLPAGVSWTPPQATYVGWLDFAGALDEDPAHFLLSKAGVALSPGTSYDPAATTFARLNFGTSEELVTEMLTRISTALG</sequence>
<name>A0A4R7SXG7_9ACTN</name>
<keyword evidence="8" id="KW-1185">Reference proteome</keyword>
<dbReference type="OrthoDB" id="3224382at2"/>
<dbReference type="Gene3D" id="3.40.640.10">
    <property type="entry name" value="Type I PLP-dependent aspartate aminotransferase-like (Major domain)"/>
    <property type="match status" value="1"/>
</dbReference>
<evidence type="ECO:0000313" key="7">
    <source>
        <dbReference type="EMBL" id="TDU83695.1"/>
    </source>
</evidence>
<dbReference type="InterPro" id="IPR015421">
    <property type="entry name" value="PyrdxlP-dep_Trfase_major"/>
</dbReference>